<dbReference type="AlphaFoldDB" id="A0AAP4D603"/>
<feature type="region of interest" description="Disordered" evidence="1">
    <location>
        <begin position="1"/>
        <end position="41"/>
    </location>
</feature>
<name>A0AAP4D603_9PROT</name>
<gene>
    <name evidence="2" type="ORF">PZ740_11660</name>
</gene>
<keyword evidence="3" id="KW-1185">Reference proteome</keyword>
<feature type="compositionally biased region" description="Basic and acidic residues" evidence="1">
    <location>
        <begin position="209"/>
        <end position="221"/>
    </location>
</feature>
<evidence type="ECO:0000256" key="1">
    <source>
        <dbReference type="SAM" id="MobiDB-lite"/>
    </source>
</evidence>
<reference evidence="2 3" key="1">
    <citation type="submission" date="2023-03" db="EMBL/GenBank/DDBJ databases">
        <title>YIM 152171 draft genome.</title>
        <authorList>
            <person name="Yang Z."/>
        </authorList>
    </citation>
    <scope>NUCLEOTIDE SEQUENCE [LARGE SCALE GENOMIC DNA]</scope>
    <source>
        <strain evidence="2 3">YIM 152171</strain>
    </source>
</reference>
<dbReference type="RefSeq" id="WP_327789458.1">
    <property type="nucleotide sequence ID" value="NZ_JARGEQ010000104.1"/>
</dbReference>
<protein>
    <submittedName>
        <fullName evidence="2">Uncharacterized protein</fullName>
    </submittedName>
</protein>
<dbReference type="EMBL" id="JARGEQ010000104">
    <property type="protein sequence ID" value="MDF1587035.1"/>
    <property type="molecule type" value="Genomic_DNA"/>
</dbReference>
<evidence type="ECO:0000313" key="2">
    <source>
        <dbReference type="EMBL" id="MDF1587035.1"/>
    </source>
</evidence>
<feature type="region of interest" description="Disordered" evidence="1">
    <location>
        <begin position="173"/>
        <end position="221"/>
    </location>
</feature>
<comment type="caution">
    <text evidence="2">The sequence shown here is derived from an EMBL/GenBank/DDBJ whole genome shotgun (WGS) entry which is preliminary data.</text>
</comment>
<dbReference type="Proteomes" id="UP001301140">
    <property type="component" value="Unassembled WGS sequence"/>
</dbReference>
<proteinExistence type="predicted"/>
<evidence type="ECO:0000313" key="3">
    <source>
        <dbReference type="Proteomes" id="UP001301140"/>
    </source>
</evidence>
<accession>A0AAP4D603</accession>
<sequence>MATSPSAARSDASRRNGALSHGPVTPEGKEASSRNAVRHGLCAADTRPEPEEKALFEALHAALVAQHGPADEAQEHWVRQMALVMLRERRLNVIEDRVTAALLDAPEKGPPAGLPSLPTILRYRARLERDWRHASGQLAAARTRHKQQARPGPAGAQALSGLAAAFASDPRAMQAAMPASSDEAANPLAGGTNEPGQHARGALNRAQRRRLEACQRHDKAA</sequence>
<organism evidence="2 3">
    <name type="scientific">Marinimicrococcus flavescens</name>
    <dbReference type="NCBI Taxonomy" id="3031815"/>
    <lineage>
        <taxon>Bacteria</taxon>
        <taxon>Pseudomonadati</taxon>
        <taxon>Pseudomonadota</taxon>
        <taxon>Alphaproteobacteria</taxon>
        <taxon>Geminicoccales</taxon>
        <taxon>Geminicoccaceae</taxon>
        <taxon>Marinimicrococcus</taxon>
    </lineage>
</organism>
<feature type="compositionally biased region" description="Low complexity" evidence="1">
    <location>
        <begin position="1"/>
        <end position="10"/>
    </location>
</feature>